<comment type="subcellular location">
    <subcellularLocation>
        <location evidence="2">Cytoplasm</location>
    </subcellularLocation>
    <subcellularLocation>
        <location evidence="1">Nucleus</location>
    </subcellularLocation>
</comment>
<dbReference type="PANTHER" id="PTHR10997">
    <property type="entry name" value="IMPORTIN-7, 8, 11"/>
    <property type="match status" value="1"/>
</dbReference>
<dbReference type="SMART" id="SM00913">
    <property type="entry name" value="IBN_N"/>
    <property type="match status" value="1"/>
</dbReference>
<dbReference type="GO" id="GO:0005829">
    <property type="term" value="C:cytosol"/>
    <property type="evidence" value="ECO:0007669"/>
    <property type="project" value="TreeGrafter"/>
</dbReference>
<feature type="domain" description="Importin N-terminal" evidence="7">
    <location>
        <begin position="21"/>
        <end position="98"/>
    </location>
</feature>
<dbReference type="OrthoDB" id="760868at2759"/>
<dbReference type="InterPro" id="IPR011989">
    <property type="entry name" value="ARM-like"/>
</dbReference>
<accession>A0A642VDU8</accession>
<reference evidence="8" key="1">
    <citation type="journal article" date="2019" name="G3 (Bethesda)">
        <title>Genome Assemblies of Two Rare Opportunistic Yeast Pathogens: Diutina rugosa (syn. Candida rugosa) and Trichomonascus ciferrii (syn. Candida ciferrii).</title>
        <authorList>
            <person name="Mixao V."/>
            <person name="Saus E."/>
            <person name="Hansen A.P."/>
            <person name="Lass-Florl C."/>
            <person name="Gabaldon T."/>
        </authorList>
    </citation>
    <scope>NUCLEOTIDE SEQUENCE</scope>
    <source>
        <strain evidence="8">CBS 4856</strain>
    </source>
</reference>
<dbReference type="InterPro" id="IPR001494">
    <property type="entry name" value="Importin-beta_N"/>
</dbReference>
<evidence type="ECO:0000256" key="6">
    <source>
        <dbReference type="ARBA" id="ARBA00023242"/>
    </source>
</evidence>
<organism evidence="8 9">
    <name type="scientific">Trichomonascus ciferrii</name>
    <dbReference type="NCBI Taxonomy" id="44093"/>
    <lineage>
        <taxon>Eukaryota</taxon>
        <taxon>Fungi</taxon>
        <taxon>Dikarya</taxon>
        <taxon>Ascomycota</taxon>
        <taxon>Saccharomycotina</taxon>
        <taxon>Dipodascomycetes</taxon>
        <taxon>Dipodascales</taxon>
        <taxon>Trichomonascaceae</taxon>
        <taxon>Trichomonascus</taxon>
        <taxon>Trichomonascus ciferrii complex</taxon>
    </lineage>
</organism>
<dbReference type="InterPro" id="IPR016024">
    <property type="entry name" value="ARM-type_fold"/>
</dbReference>
<dbReference type="Proteomes" id="UP000761534">
    <property type="component" value="Unassembled WGS sequence"/>
</dbReference>
<dbReference type="Gene3D" id="1.25.10.10">
    <property type="entry name" value="Leucine-rich Repeat Variant"/>
    <property type="match status" value="1"/>
</dbReference>
<evidence type="ECO:0000256" key="4">
    <source>
        <dbReference type="ARBA" id="ARBA00022490"/>
    </source>
</evidence>
<dbReference type="AlphaFoldDB" id="A0A642VDU8"/>
<dbReference type="PANTHER" id="PTHR10997:SF18">
    <property type="entry name" value="D-IMPORTIN 7_RANBP7"/>
    <property type="match status" value="1"/>
</dbReference>
<dbReference type="VEuPathDB" id="FungiDB:TRICI_000299"/>
<dbReference type="PROSITE" id="PS50166">
    <property type="entry name" value="IMPORTIN_B_NT"/>
    <property type="match status" value="1"/>
</dbReference>
<dbReference type="SUPFAM" id="SSF48371">
    <property type="entry name" value="ARM repeat"/>
    <property type="match status" value="1"/>
</dbReference>
<evidence type="ECO:0000256" key="1">
    <source>
        <dbReference type="ARBA" id="ARBA00004123"/>
    </source>
</evidence>
<name>A0A642VDU8_9ASCO</name>
<evidence type="ECO:0000259" key="7">
    <source>
        <dbReference type="PROSITE" id="PS50166"/>
    </source>
</evidence>
<sequence>MEINGIFLNSLDANPANRRAAERELRKRTRDGDTLFQCLNLITDDRVEASVKKSSLIYMKNNFTDMWSHTTEQSLFKQRIIESMLKSSDETLLSLFCELLGLLFDAEYSNWGSLLPTVLQLVQSNNPSDMYVGLLCMIELLRFHQLNKHREQVADIVNTAFPRLFVIASSLIEQSEHMAGYIIWKVLKVYKKAITVDLFPFLQQKDEVEKWSGLFLRLIMKRNNDMTNSFAWTKTRKWSMVIINTLFFNYTVHFDRHFTHRVYSEFSALFISMVLPEFSRQYLRMANLLSVGDLTLSDREKRSLIGYFVLCVSVDGLWEIMYAQLEVILSCLIFGSLRLTEHDLDDFENSPQEFILNQSTNLDYDNFTSSHNAALFLLEELIGRRRDVVFSGILYFVNNIMQKHRSNPSDLQLSLDKDCGLYIMCDISDVIMNKESTIATQMQDFINAYVIPDVNMRFHGFLRARLCQFLSLYCKALGSNDSLTQTYNFVFECIVDDEAEMPTKVFGSYALLKLLDFDYVRQSLSFSVTQVVQKLLPVNDYVDPDLLSHMMQELVATFPDQLLPYSYQLCHQLCSQFLQLASGMANKDTSGDMDPISSMQGVLGTLITILLTMDEYPDEILRIEQDFLPIFRTIITHPEIECQGEMFEIIDICVLTVKKVSPTMWSVFELFHDAFMEEPLIYMEDLLPCLNNFVYYGVDEFCSTPKYIDTLFSIINYVLCGDNDLGYYEEFGKTSVMNACLILFTCCPPRCLDHILPSILKTCYNELLSDVTPTVISTPLKQYYLDLIVGAIYYNPEQVISFSTTHSTFSAFMEKWLSTIERGFLRNYYDKKLSISALLKLVQTVPHVGSLPWFRKLGLCLATLLQEIKQGDASPSAEAPSQQQFTFIDESSSYINMSKEEEEVASFAMAEESMQLMPLTETTLDHIDVLRLYSSVMNWLKVMDQTNYDRYETVLTNRQRQIHCSLTSS</sequence>
<evidence type="ECO:0000256" key="5">
    <source>
        <dbReference type="ARBA" id="ARBA00022927"/>
    </source>
</evidence>
<keyword evidence="9" id="KW-1185">Reference proteome</keyword>
<protein>
    <recommendedName>
        <fullName evidence="7">Importin N-terminal domain-containing protein</fullName>
    </recommendedName>
</protein>
<evidence type="ECO:0000256" key="2">
    <source>
        <dbReference type="ARBA" id="ARBA00004496"/>
    </source>
</evidence>
<keyword evidence="5" id="KW-0653">Protein transport</keyword>
<evidence type="ECO:0000313" key="9">
    <source>
        <dbReference type="Proteomes" id="UP000761534"/>
    </source>
</evidence>
<evidence type="ECO:0000313" key="8">
    <source>
        <dbReference type="EMBL" id="KAA8917553.1"/>
    </source>
</evidence>
<gene>
    <name evidence="8" type="ORF">TRICI_000299</name>
</gene>
<comment type="caution">
    <text evidence="8">The sequence shown here is derived from an EMBL/GenBank/DDBJ whole genome shotgun (WGS) entry which is preliminary data.</text>
</comment>
<dbReference type="GO" id="GO:0005635">
    <property type="term" value="C:nuclear envelope"/>
    <property type="evidence" value="ECO:0007669"/>
    <property type="project" value="TreeGrafter"/>
</dbReference>
<evidence type="ECO:0000256" key="3">
    <source>
        <dbReference type="ARBA" id="ARBA00022448"/>
    </source>
</evidence>
<keyword evidence="6" id="KW-0539">Nucleus</keyword>
<keyword evidence="3" id="KW-0813">Transport</keyword>
<keyword evidence="4" id="KW-0963">Cytoplasm</keyword>
<dbReference type="GO" id="GO:0006606">
    <property type="term" value="P:protein import into nucleus"/>
    <property type="evidence" value="ECO:0007669"/>
    <property type="project" value="TreeGrafter"/>
</dbReference>
<dbReference type="EMBL" id="SWFS01000027">
    <property type="protein sequence ID" value="KAA8917553.1"/>
    <property type="molecule type" value="Genomic_DNA"/>
</dbReference>
<proteinExistence type="predicted"/>
<dbReference type="GO" id="GO:0031267">
    <property type="term" value="F:small GTPase binding"/>
    <property type="evidence" value="ECO:0007669"/>
    <property type="project" value="InterPro"/>
</dbReference>